<gene>
    <name evidence="2" type="ORF">ACFFHW_01050</name>
</gene>
<sequence>MPTIASDTGSNVSRPGDGYDGVGRVSTATAVGSGTLLAGGQAVLTAAHVVEGDGPIRVAFDSTAGRLWMSVESMRIHSGYNDGNFSHDLALLWLNEEAPLFIPRYELYRDNDELARIATIVGYGATGSGTSGYIRGEGDQRSLVHNRIDLFNSDLSLSKAPAGSQLLADFDDGSWRYDTIGRLGGVQNTGLGDAEGAIAPGDSGGPAFIDGLLAGVASYIATFTYAGERLDINNETDSSFGEVMGWQRVSHYQSWIDDTLAGFSGSSVDDEDGTAIDMIGSGGDDLLLADNGSGTMSGLGGNDRFYVGSGDLRIDGGAGTDVVRVDLPLAAVVVGEQNNGVIRLESAAFGSDRLVNVELLRFADQVVLTREPTHHASQQTLFDPAFYLAVNPDVARAGVDPLTHYQQWGAAEGRDPNALFDERFYRHENPDVDAAISRGELNSGWEHYSAWGWQESRLPSAWMDTEAYLQDYPDIAAAGVNPFEHYLRWGIDEGRTISAIDGELWG</sequence>
<dbReference type="InterPro" id="IPR001254">
    <property type="entry name" value="Trypsin_dom"/>
</dbReference>
<protein>
    <submittedName>
        <fullName evidence="2">Trypsin-like serine protease</fullName>
        <ecNumber evidence="2">3.4.21.-</ecNumber>
    </submittedName>
</protein>
<organism evidence="2 3">
    <name type="scientific">Kushneria aurantia</name>
    <dbReference type="NCBI Taxonomy" id="504092"/>
    <lineage>
        <taxon>Bacteria</taxon>
        <taxon>Pseudomonadati</taxon>
        <taxon>Pseudomonadota</taxon>
        <taxon>Gammaproteobacteria</taxon>
        <taxon>Oceanospirillales</taxon>
        <taxon>Halomonadaceae</taxon>
        <taxon>Kushneria</taxon>
    </lineage>
</organism>
<accession>A0ABV6FZ07</accession>
<dbReference type="SUPFAM" id="SSF50494">
    <property type="entry name" value="Trypsin-like serine proteases"/>
    <property type="match status" value="1"/>
</dbReference>
<dbReference type="EC" id="3.4.21.-" evidence="2"/>
<reference evidence="2 3" key="1">
    <citation type="submission" date="2024-09" db="EMBL/GenBank/DDBJ databases">
        <authorList>
            <person name="Sun Q."/>
            <person name="Mori K."/>
        </authorList>
    </citation>
    <scope>NUCLEOTIDE SEQUENCE [LARGE SCALE GENOMIC DNA]</scope>
    <source>
        <strain evidence="2 3">CCM 7415</strain>
    </source>
</reference>
<dbReference type="SMART" id="SM00020">
    <property type="entry name" value="Tryp_SPc"/>
    <property type="match status" value="1"/>
</dbReference>
<dbReference type="SUPFAM" id="SSF51120">
    <property type="entry name" value="beta-Roll"/>
    <property type="match status" value="1"/>
</dbReference>
<evidence type="ECO:0000313" key="2">
    <source>
        <dbReference type="EMBL" id="MFC0266591.1"/>
    </source>
</evidence>
<dbReference type="GO" id="GO:0016787">
    <property type="term" value="F:hydrolase activity"/>
    <property type="evidence" value="ECO:0007669"/>
    <property type="project" value="UniProtKB-KW"/>
</dbReference>
<dbReference type="EMBL" id="JBHLVX010000005">
    <property type="protein sequence ID" value="MFC0266591.1"/>
    <property type="molecule type" value="Genomic_DNA"/>
</dbReference>
<dbReference type="PROSITE" id="PS50240">
    <property type="entry name" value="TRYPSIN_DOM"/>
    <property type="match status" value="1"/>
</dbReference>
<dbReference type="InterPro" id="IPR011049">
    <property type="entry name" value="Serralysin-like_metalloprot_C"/>
</dbReference>
<name>A0ABV6FZ07_9GAMM</name>
<feature type="domain" description="Peptidase S1" evidence="1">
    <location>
        <begin position="1"/>
        <end position="261"/>
    </location>
</feature>
<evidence type="ECO:0000259" key="1">
    <source>
        <dbReference type="PROSITE" id="PS50240"/>
    </source>
</evidence>
<evidence type="ECO:0000313" key="3">
    <source>
        <dbReference type="Proteomes" id="UP001589814"/>
    </source>
</evidence>
<comment type="caution">
    <text evidence="2">The sequence shown here is derived from an EMBL/GenBank/DDBJ whole genome shotgun (WGS) entry which is preliminary data.</text>
</comment>
<dbReference type="Gene3D" id="2.160.20.160">
    <property type="match status" value="1"/>
</dbReference>
<proteinExistence type="predicted"/>
<dbReference type="Gene3D" id="2.40.10.10">
    <property type="entry name" value="Trypsin-like serine proteases"/>
    <property type="match status" value="1"/>
</dbReference>
<dbReference type="InterPro" id="IPR009003">
    <property type="entry name" value="Peptidase_S1_PA"/>
</dbReference>
<keyword evidence="2" id="KW-0378">Hydrolase</keyword>
<dbReference type="InterPro" id="IPR043504">
    <property type="entry name" value="Peptidase_S1_PA_chymotrypsin"/>
</dbReference>
<dbReference type="Pfam" id="PF00089">
    <property type="entry name" value="Trypsin"/>
    <property type="match status" value="1"/>
</dbReference>
<dbReference type="RefSeq" id="WP_019951347.1">
    <property type="nucleotide sequence ID" value="NZ_JBHLVX010000005.1"/>
</dbReference>
<dbReference type="Proteomes" id="UP001589814">
    <property type="component" value="Unassembled WGS sequence"/>
</dbReference>
<keyword evidence="3" id="KW-1185">Reference proteome</keyword>